<dbReference type="Proteomes" id="UP000612855">
    <property type="component" value="Unassembled WGS sequence"/>
</dbReference>
<keyword evidence="4 7" id="KW-0812">Transmembrane</keyword>
<evidence type="ECO:0000256" key="6">
    <source>
        <dbReference type="ARBA" id="ARBA00023136"/>
    </source>
</evidence>
<protein>
    <recommendedName>
        <fullName evidence="10">Polysaccharide biosynthesis protein</fullName>
    </recommendedName>
</protein>
<feature type="transmembrane region" description="Helical" evidence="7">
    <location>
        <begin position="401"/>
        <end position="425"/>
    </location>
</feature>
<dbReference type="EMBL" id="BMFJ01000001">
    <property type="protein sequence ID" value="GGE33331.1"/>
    <property type="molecule type" value="Genomic_DNA"/>
</dbReference>
<feature type="transmembrane region" description="Helical" evidence="7">
    <location>
        <begin position="185"/>
        <end position="204"/>
    </location>
</feature>
<keyword evidence="9" id="KW-1185">Reference proteome</keyword>
<dbReference type="RefSeq" id="WP_188477682.1">
    <property type="nucleotide sequence ID" value="NZ_BMFJ01000001.1"/>
</dbReference>
<evidence type="ECO:0000256" key="3">
    <source>
        <dbReference type="ARBA" id="ARBA00022475"/>
    </source>
</evidence>
<evidence type="ECO:0008006" key="10">
    <source>
        <dbReference type="Google" id="ProtNLM"/>
    </source>
</evidence>
<comment type="caution">
    <text evidence="8">The sequence shown here is derived from an EMBL/GenBank/DDBJ whole genome shotgun (WGS) entry which is preliminary data.</text>
</comment>
<feature type="transmembrane region" description="Helical" evidence="7">
    <location>
        <begin position="236"/>
        <end position="258"/>
    </location>
</feature>
<dbReference type="InterPro" id="IPR050833">
    <property type="entry name" value="Poly_Biosynth_Transport"/>
</dbReference>
<dbReference type="GO" id="GO:0005886">
    <property type="term" value="C:plasma membrane"/>
    <property type="evidence" value="ECO:0007669"/>
    <property type="project" value="UniProtKB-SubCell"/>
</dbReference>
<feature type="transmembrane region" description="Helical" evidence="7">
    <location>
        <begin position="346"/>
        <end position="365"/>
    </location>
</feature>
<keyword evidence="6 7" id="KW-0472">Membrane</keyword>
<evidence type="ECO:0000313" key="8">
    <source>
        <dbReference type="EMBL" id="GGE33331.1"/>
    </source>
</evidence>
<sequence length="432" mass="47011">MTRIRKFQIVALARVWNLAAGLGLVLVATLLFTPEQQGYFYTFLSLGAAQYFCDLGVGFVLGNIAGRRTAGDVHGDPFQPEALANMRQITRFALHWCLLTGAVLVIVLGILGWRVFHGIDTGHGPLVTIWYAYAVLAAYTMSLHMVLRIFEAVGFVVEAALARSIQSLINILALVALALLGWEMWAVVGALALALAGATAYFWLTSAKIRSAFGRAHAGGRPIHWRRDVLPFQSRVAASFIGSYGIFQAQVPLLFLYAGPVAAGQFGLMMQIFQAINTSANIFLTFSIKSWTALAVASDWRGLLFSFRRVLAASTALTAVAALLVIAMVAGLAYWDLPIAERFPSLPLVALYALAACANQVYFAWGYLFRTREEEPFWLLSLVLAAMILLVPLILQESYTLTIATLAFTAASVLGMCAAASLYAVSLIRKWA</sequence>
<evidence type="ECO:0000256" key="1">
    <source>
        <dbReference type="ARBA" id="ARBA00004651"/>
    </source>
</evidence>
<dbReference type="AlphaFoldDB" id="A0A917A7H0"/>
<proteinExistence type="inferred from homology"/>
<comment type="similarity">
    <text evidence="2">Belongs to the polysaccharide synthase family.</text>
</comment>
<feature type="transmembrane region" description="Helical" evidence="7">
    <location>
        <begin position="310"/>
        <end position="334"/>
    </location>
</feature>
<evidence type="ECO:0000313" key="9">
    <source>
        <dbReference type="Proteomes" id="UP000612855"/>
    </source>
</evidence>
<feature type="transmembrane region" description="Helical" evidence="7">
    <location>
        <begin position="159"/>
        <end position="179"/>
    </location>
</feature>
<organism evidence="8 9">
    <name type="scientific">Primorskyibacter flagellatus</name>
    <dbReference type="NCBI Taxonomy" id="1387277"/>
    <lineage>
        <taxon>Bacteria</taxon>
        <taxon>Pseudomonadati</taxon>
        <taxon>Pseudomonadota</taxon>
        <taxon>Alphaproteobacteria</taxon>
        <taxon>Rhodobacterales</taxon>
        <taxon>Roseobacteraceae</taxon>
        <taxon>Primorskyibacter</taxon>
    </lineage>
</organism>
<name>A0A917A7H0_9RHOB</name>
<evidence type="ECO:0000256" key="5">
    <source>
        <dbReference type="ARBA" id="ARBA00022989"/>
    </source>
</evidence>
<evidence type="ECO:0000256" key="4">
    <source>
        <dbReference type="ARBA" id="ARBA00022692"/>
    </source>
</evidence>
<feature type="transmembrane region" description="Helical" evidence="7">
    <location>
        <begin position="128"/>
        <end position="147"/>
    </location>
</feature>
<evidence type="ECO:0000256" key="2">
    <source>
        <dbReference type="ARBA" id="ARBA00007430"/>
    </source>
</evidence>
<accession>A0A917A7H0</accession>
<evidence type="ECO:0000256" key="7">
    <source>
        <dbReference type="SAM" id="Phobius"/>
    </source>
</evidence>
<keyword evidence="5 7" id="KW-1133">Transmembrane helix</keyword>
<dbReference type="PANTHER" id="PTHR30250:SF10">
    <property type="entry name" value="LIPOPOLYSACCHARIDE BIOSYNTHESIS PROTEIN WZXC"/>
    <property type="match status" value="1"/>
</dbReference>
<reference evidence="9" key="1">
    <citation type="journal article" date="2019" name="Int. J. Syst. Evol. Microbiol.">
        <title>The Global Catalogue of Microorganisms (GCM) 10K type strain sequencing project: providing services to taxonomists for standard genome sequencing and annotation.</title>
        <authorList>
            <consortium name="The Broad Institute Genomics Platform"/>
            <consortium name="The Broad Institute Genome Sequencing Center for Infectious Disease"/>
            <person name="Wu L."/>
            <person name="Ma J."/>
        </authorList>
    </citation>
    <scope>NUCLEOTIDE SEQUENCE [LARGE SCALE GENOMIC DNA]</scope>
    <source>
        <strain evidence="9">CGMCC 1.12664</strain>
    </source>
</reference>
<dbReference type="PANTHER" id="PTHR30250">
    <property type="entry name" value="PST FAMILY PREDICTED COLANIC ACID TRANSPORTER"/>
    <property type="match status" value="1"/>
</dbReference>
<comment type="subcellular location">
    <subcellularLocation>
        <location evidence="1">Cell membrane</location>
        <topology evidence="1">Multi-pass membrane protein</topology>
    </subcellularLocation>
</comment>
<gene>
    <name evidence="8" type="ORF">GCM10011360_21480</name>
</gene>
<feature type="transmembrane region" description="Helical" evidence="7">
    <location>
        <begin position="12"/>
        <end position="32"/>
    </location>
</feature>
<feature type="transmembrane region" description="Helical" evidence="7">
    <location>
        <begin position="377"/>
        <end position="395"/>
    </location>
</feature>
<keyword evidence="3" id="KW-1003">Cell membrane</keyword>
<feature type="transmembrane region" description="Helical" evidence="7">
    <location>
        <begin position="93"/>
        <end position="116"/>
    </location>
</feature>
<feature type="transmembrane region" description="Helical" evidence="7">
    <location>
        <begin position="38"/>
        <end position="61"/>
    </location>
</feature>
<feature type="transmembrane region" description="Helical" evidence="7">
    <location>
        <begin position="278"/>
        <end position="298"/>
    </location>
</feature>